<evidence type="ECO:0000256" key="3">
    <source>
        <dbReference type="ARBA" id="ARBA00022679"/>
    </source>
</evidence>
<dbReference type="GO" id="GO:1901336">
    <property type="term" value="P:lactone biosynthetic process"/>
    <property type="evidence" value="ECO:0007669"/>
    <property type="project" value="UniProtKB-ARBA"/>
</dbReference>
<dbReference type="InterPro" id="IPR009081">
    <property type="entry name" value="PP-bd_ACP"/>
</dbReference>
<evidence type="ECO:0000313" key="7">
    <source>
        <dbReference type="EMBL" id="KAK3338541.1"/>
    </source>
</evidence>
<keyword evidence="4" id="KW-0560">Oxidoreductase</keyword>
<dbReference type="CDD" id="cd05195">
    <property type="entry name" value="enoyl_red"/>
    <property type="match status" value="1"/>
</dbReference>
<dbReference type="SMART" id="SM00822">
    <property type="entry name" value="PKS_KR"/>
    <property type="match status" value="1"/>
</dbReference>
<keyword evidence="2" id="KW-0597">Phosphoprotein</keyword>
<dbReference type="SUPFAM" id="SSF47336">
    <property type="entry name" value="ACP-like"/>
    <property type="match status" value="1"/>
</dbReference>
<comment type="caution">
    <text evidence="7">The sequence shown here is derived from an EMBL/GenBank/DDBJ whole genome shotgun (WGS) entry which is preliminary data.</text>
</comment>
<feature type="domain" description="Carrier" evidence="6">
    <location>
        <begin position="546"/>
        <end position="622"/>
    </location>
</feature>
<dbReference type="GO" id="GO:0044550">
    <property type="term" value="P:secondary metabolite biosynthetic process"/>
    <property type="evidence" value="ECO:0007669"/>
    <property type="project" value="TreeGrafter"/>
</dbReference>
<keyword evidence="3" id="KW-0808">Transferase</keyword>
<reference evidence="7" key="2">
    <citation type="submission" date="2023-06" db="EMBL/GenBank/DDBJ databases">
        <authorList>
            <consortium name="Lawrence Berkeley National Laboratory"/>
            <person name="Haridas S."/>
            <person name="Hensen N."/>
            <person name="Bonometti L."/>
            <person name="Westerberg I."/>
            <person name="Brannstrom I.O."/>
            <person name="Guillou S."/>
            <person name="Cros-Aarteil S."/>
            <person name="Calhoun S."/>
            <person name="Kuo A."/>
            <person name="Mondo S."/>
            <person name="Pangilinan J."/>
            <person name="Riley R."/>
            <person name="Labutti K."/>
            <person name="Andreopoulos B."/>
            <person name="Lipzen A."/>
            <person name="Chen C."/>
            <person name="Yanf M."/>
            <person name="Daum C."/>
            <person name="Ng V."/>
            <person name="Clum A."/>
            <person name="Steindorff A."/>
            <person name="Ohm R."/>
            <person name="Martin F."/>
            <person name="Silar P."/>
            <person name="Natvig D."/>
            <person name="Lalanne C."/>
            <person name="Gautier V."/>
            <person name="Ament-Velasquez S.L."/>
            <person name="Kruys A."/>
            <person name="Hutchinson M.I."/>
            <person name="Powell A.J."/>
            <person name="Barry K."/>
            <person name="Miller A.N."/>
            <person name="Grigoriev I.V."/>
            <person name="Debuchy R."/>
            <person name="Gladieux P."/>
            <person name="Thoren M.H."/>
            <person name="Johannesson H."/>
        </authorList>
    </citation>
    <scope>NUCLEOTIDE SEQUENCE</scope>
    <source>
        <strain evidence="7">CBS 560.94</strain>
    </source>
</reference>
<dbReference type="InterPro" id="IPR057326">
    <property type="entry name" value="KR_dom"/>
</dbReference>
<dbReference type="Gene3D" id="3.90.180.10">
    <property type="entry name" value="Medium-chain alcohol dehydrogenases, catalytic domain"/>
    <property type="match status" value="1"/>
</dbReference>
<keyword evidence="8" id="KW-1185">Reference proteome</keyword>
<gene>
    <name evidence="7" type="ORF">B0H65DRAFT_512350</name>
</gene>
<dbReference type="PROSITE" id="PS50075">
    <property type="entry name" value="CARRIER"/>
    <property type="match status" value="1"/>
</dbReference>
<dbReference type="Pfam" id="PF08659">
    <property type="entry name" value="KR"/>
    <property type="match status" value="1"/>
</dbReference>
<name>A0AAE0J961_9PEZI</name>
<dbReference type="GO" id="GO:0004312">
    <property type="term" value="F:fatty acid synthase activity"/>
    <property type="evidence" value="ECO:0007669"/>
    <property type="project" value="TreeGrafter"/>
</dbReference>
<dbReference type="InterPro" id="IPR020843">
    <property type="entry name" value="ER"/>
</dbReference>
<dbReference type="InterPro" id="IPR050091">
    <property type="entry name" value="PKS_NRPS_Biosynth_Enz"/>
</dbReference>
<dbReference type="FunFam" id="3.40.50.720:FF:000209">
    <property type="entry name" value="Polyketide synthase Pks12"/>
    <property type="match status" value="1"/>
</dbReference>
<dbReference type="InterPro" id="IPR036291">
    <property type="entry name" value="NAD(P)-bd_dom_sf"/>
</dbReference>
<sequence>MPTSIAANNTYCVTHLFEPSSVTHYDTRFDSTTYHPTPCHATAIETPLNIGQLEPGQSVLIHSAAGGVGHAAIQLCQSIGAKIFATVGNQAKVDYLVQTFGIPRNHIFHSRDESFAVGLLRETGGHGVDMVLNSVAGELLHASWDCVAEFGKMIELGKRDIGENGKLGIRNFLESRSYSAVDLTHLAQKRPRRAQALLKQCVDLYEANMIGPIHPIQAFEAGAVQDAFGMVQDSSHIGKVVVRMPTDSSELVSSARATEVRLKSDASYLLTGGLGGLGKAISTWLVERGARSLVFLSRSAGQKAEDAAFIRELEACGCSVVTVAGHVERIIHLAMVLRDSAMATMGHGDWVVANSPKVTGAWNLHEALQEEDADFFAMASSLVTVVEQPGQGNYSAANTFLEAFAQYRRMLSLPASVLNICPINGIGFVAENAFARKNMKAQGLWFVGEAELLDFLELAIRLSPSTSGCSACGWTSTGQLVMGLRGEGNLNSTDSRTNWRRDRRMGFYHNVREESTTKSSSSSSAELVAFLKAAADNVDVLDEPGSSAYLAREVGRKTFSLMLKTEEDLDLTLTLHQIGLDLLMAIELRRWLKQAFGLDMSVLEIMAQGTLEAFGSVIAKALKERFRGA</sequence>
<organism evidence="7 8">
    <name type="scientific">Neurospora tetraspora</name>
    <dbReference type="NCBI Taxonomy" id="94610"/>
    <lineage>
        <taxon>Eukaryota</taxon>
        <taxon>Fungi</taxon>
        <taxon>Dikarya</taxon>
        <taxon>Ascomycota</taxon>
        <taxon>Pezizomycotina</taxon>
        <taxon>Sordariomycetes</taxon>
        <taxon>Sordariomycetidae</taxon>
        <taxon>Sordariales</taxon>
        <taxon>Sordariaceae</taxon>
        <taxon>Neurospora</taxon>
    </lineage>
</organism>
<dbReference type="GeneID" id="87865718"/>
<evidence type="ECO:0000256" key="4">
    <source>
        <dbReference type="ARBA" id="ARBA00023002"/>
    </source>
</evidence>
<dbReference type="Pfam" id="PF13602">
    <property type="entry name" value="ADH_zinc_N_2"/>
    <property type="match status" value="1"/>
</dbReference>
<dbReference type="InterPro" id="IPR013968">
    <property type="entry name" value="PKS_KR"/>
</dbReference>
<protein>
    <recommendedName>
        <fullName evidence="6">Carrier domain-containing protein</fullName>
    </recommendedName>
</protein>
<dbReference type="RefSeq" id="XP_062677992.1">
    <property type="nucleotide sequence ID" value="XM_062828564.1"/>
</dbReference>
<evidence type="ECO:0000259" key="6">
    <source>
        <dbReference type="PROSITE" id="PS50075"/>
    </source>
</evidence>
<dbReference type="InterPro" id="IPR036736">
    <property type="entry name" value="ACP-like_sf"/>
</dbReference>
<dbReference type="Proteomes" id="UP001278500">
    <property type="component" value="Unassembled WGS sequence"/>
</dbReference>
<keyword evidence="5" id="KW-0511">Multifunctional enzyme</keyword>
<evidence type="ECO:0000256" key="5">
    <source>
        <dbReference type="ARBA" id="ARBA00023268"/>
    </source>
</evidence>
<dbReference type="PANTHER" id="PTHR43775:SF37">
    <property type="entry name" value="SI:DKEY-61P9.11"/>
    <property type="match status" value="1"/>
</dbReference>
<dbReference type="AlphaFoldDB" id="A0AAE0J961"/>
<dbReference type="GO" id="GO:0016491">
    <property type="term" value="F:oxidoreductase activity"/>
    <property type="evidence" value="ECO:0007669"/>
    <property type="project" value="UniProtKB-KW"/>
</dbReference>
<reference evidence="7" key="1">
    <citation type="journal article" date="2023" name="Mol. Phylogenet. Evol.">
        <title>Genome-scale phylogeny and comparative genomics of the fungal order Sordariales.</title>
        <authorList>
            <person name="Hensen N."/>
            <person name="Bonometti L."/>
            <person name="Westerberg I."/>
            <person name="Brannstrom I.O."/>
            <person name="Guillou S."/>
            <person name="Cros-Aarteil S."/>
            <person name="Calhoun S."/>
            <person name="Haridas S."/>
            <person name="Kuo A."/>
            <person name="Mondo S."/>
            <person name="Pangilinan J."/>
            <person name="Riley R."/>
            <person name="LaButti K."/>
            <person name="Andreopoulos B."/>
            <person name="Lipzen A."/>
            <person name="Chen C."/>
            <person name="Yan M."/>
            <person name="Daum C."/>
            <person name="Ng V."/>
            <person name="Clum A."/>
            <person name="Steindorff A."/>
            <person name="Ohm R.A."/>
            <person name="Martin F."/>
            <person name="Silar P."/>
            <person name="Natvig D.O."/>
            <person name="Lalanne C."/>
            <person name="Gautier V."/>
            <person name="Ament-Velasquez S.L."/>
            <person name="Kruys A."/>
            <person name="Hutchinson M.I."/>
            <person name="Powell A.J."/>
            <person name="Barry K."/>
            <person name="Miller A.N."/>
            <person name="Grigoriev I.V."/>
            <person name="Debuchy R."/>
            <person name="Gladieux P."/>
            <person name="Hiltunen Thoren M."/>
            <person name="Johannesson H."/>
        </authorList>
    </citation>
    <scope>NUCLEOTIDE SEQUENCE</scope>
    <source>
        <strain evidence="7">CBS 560.94</strain>
    </source>
</reference>
<proteinExistence type="predicted"/>
<dbReference type="InterPro" id="IPR020806">
    <property type="entry name" value="PKS_PP-bd"/>
</dbReference>
<dbReference type="SUPFAM" id="SSF51735">
    <property type="entry name" value="NAD(P)-binding Rossmann-fold domains"/>
    <property type="match status" value="2"/>
</dbReference>
<dbReference type="EMBL" id="JAUEPP010000008">
    <property type="protein sequence ID" value="KAK3338541.1"/>
    <property type="molecule type" value="Genomic_DNA"/>
</dbReference>
<dbReference type="SMART" id="SM00829">
    <property type="entry name" value="PKS_ER"/>
    <property type="match status" value="1"/>
</dbReference>
<accession>A0AAE0J961</accession>
<evidence type="ECO:0000256" key="1">
    <source>
        <dbReference type="ARBA" id="ARBA00022450"/>
    </source>
</evidence>
<dbReference type="GO" id="GO:0006633">
    <property type="term" value="P:fatty acid biosynthetic process"/>
    <property type="evidence" value="ECO:0007669"/>
    <property type="project" value="TreeGrafter"/>
</dbReference>
<dbReference type="Gene3D" id="1.10.1200.10">
    <property type="entry name" value="ACP-like"/>
    <property type="match status" value="1"/>
</dbReference>
<keyword evidence="1" id="KW-0596">Phosphopantetheine</keyword>
<dbReference type="PANTHER" id="PTHR43775">
    <property type="entry name" value="FATTY ACID SYNTHASE"/>
    <property type="match status" value="1"/>
</dbReference>
<dbReference type="Pfam" id="PF00550">
    <property type="entry name" value="PP-binding"/>
    <property type="match status" value="1"/>
</dbReference>
<evidence type="ECO:0000313" key="8">
    <source>
        <dbReference type="Proteomes" id="UP001278500"/>
    </source>
</evidence>
<dbReference type="GO" id="GO:0031177">
    <property type="term" value="F:phosphopantetheine binding"/>
    <property type="evidence" value="ECO:0007669"/>
    <property type="project" value="InterPro"/>
</dbReference>
<dbReference type="SMART" id="SM00823">
    <property type="entry name" value="PKS_PP"/>
    <property type="match status" value="1"/>
</dbReference>
<evidence type="ECO:0000256" key="2">
    <source>
        <dbReference type="ARBA" id="ARBA00022553"/>
    </source>
</evidence>
<dbReference type="Gene3D" id="3.40.50.720">
    <property type="entry name" value="NAD(P)-binding Rossmann-like Domain"/>
    <property type="match status" value="2"/>
</dbReference>